<evidence type="ECO:0000313" key="4">
    <source>
        <dbReference type="Proteomes" id="UP001299608"/>
    </source>
</evidence>
<dbReference type="PANTHER" id="PTHR43245:SF13">
    <property type="entry name" value="UDP-D-APIOSE_UDP-D-XYLOSE SYNTHASE 2"/>
    <property type="match status" value="1"/>
</dbReference>
<dbReference type="InterPro" id="IPR050177">
    <property type="entry name" value="Lipid_A_modif_metabolic_enz"/>
</dbReference>
<dbReference type="InterPro" id="IPR036291">
    <property type="entry name" value="NAD(P)-bd_dom_sf"/>
</dbReference>
<feature type="domain" description="NAD-dependent epimerase/dehydratase" evidence="2">
    <location>
        <begin position="65"/>
        <end position="288"/>
    </location>
</feature>
<gene>
    <name evidence="3" type="ORF">L0N08_20995</name>
</gene>
<dbReference type="InterPro" id="IPR001509">
    <property type="entry name" value="Epimerase_deHydtase"/>
</dbReference>
<sequence length="370" mass="41292">MMWTDIGVQPGDGEQPDTEVRPGNGVQPDTEVSPGDGVRPDTEVSPGDGEQPDTEVQPDSSGARIVITGATGFIGSNLARYFLERGAIVYALVRPGSKNRAALLVHENLKVVDCGLEHVEDCIPAIGHADAFFHLAWGGVNREEIDSPEVQARNVSGSLECVRTAARLGCGMFMDAGSRVEYGAVDGVMREDVECHPINQYGRAKWEFYQKAAPLCRKLGLNYFHLRFFSVYGYGDHPWSIISTLVRDLRQDKKVSLSACLHQWNFMYIEDAVQAVYELYRHGRPEGEPCSYIVNIAGSDIRPLRSFVEEIHEIVGYRGELEYGTFVQAKEGALSIRPDISRLCRLTRGDWKEQYTFRQGIEETIEKEEA</sequence>
<dbReference type="EMBL" id="JAKNGE010000030">
    <property type="protein sequence ID" value="MCG4747906.1"/>
    <property type="molecule type" value="Genomic_DNA"/>
</dbReference>
<evidence type="ECO:0000313" key="3">
    <source>
        <dbReference type="EMBL" id="MCG4747906.1"/>
    </source>
</evidence>
<reference evidence="3" key="1">
    <citation type="submission" date="2022-01" db="EMBL/GenBank/DDBJ databases">
        <title>Collection of gut derived symbiotic bacterial strains cultured from healthy donors.</title>
        <authorList>
            <person name="Lin H."/>
            <person name="Kohout C."/>
            <person name="Waligurski E."/>
            <person name="Pamer E.G."/>
        </authorList>
    </citation>
    <scope>NUCLEOTIDE SEQUENCE</scope>
    <source>
        <strain evidence="3">DFI.6.55</strain>
    </source>
</reference>
<feature type="region of interest" description="Disordered" evidence="1">
    <location>
        <begin position="1"/>
        <end position="62"/>
    </location>
</feature>
<dbReference type="CDD" id="cd08946">
    <property type="entry name" value="SDR_e"/>
    <property type="match status" value="1"/>
</dbReference>
<dbReference type="Pfam" id="PF01370">
    <property type="entry name" value="Epimerase"/>
    <property type="match status" value="1"/>
</dbReference>
<evidence type="ECO:0000256" key="1">
    <source>
        <dbReference type="SAM" id="MobiDB-lite"/>
    </source>
</evidence>
<dbReference type="SUPFAM" id="SSF51735">
    <property type="entry name" value="NAD(P)-binding Rossmann-fold domains"/>
    <property type="match status" value="1"/>
</dbReference>
<protein>
    <submittedName>
        <fullName evidence="3">NAD(P)-dependent oxidoreductase</fullName>
    </submittedName>
</protein>
<organism evidence="3 4">
    <name type="scientific">Enterocloster aldenensis</name>
    <dbReference type="NCBI Taxonomy" id="358742"/>
    <lineage>
        <taxon>Bacteria</taxon>
        <taxon>Bacillati</taxon>
        <taxon>Bacillota</taxon>
        <taxon>Clostridia</taxon>
        <taxon>Lachnospirales</taxon>
        <taxon>Lachnospiraceae</taxon>
        <taxon>Enterocloster</taxon>
    </lineage>
</organism>
<comment type="caution">
    <text evidence="3">The sequence shown here is derived from an EMBL/GenBank/DDBJ whole genome shotgun (WGS) entry which is preliminary data.</text>
</comment>
<dbReference type="Proteomes" id="UP001299608">
    <property type="component" value="Unassembled WGS sequence"/>
</dbReference>
<dbReference type="AlphaFoldDB" id="A0AAW5BUV3"/>
<name>A0AAW5BUV3_9FIRM</name>
<dbReference type="Gene3D" id="3.40.50.720">
    <property type="entry name" value="NAD(P)-binding Rossmann-like Domain"/>
    <property type="match status" value="1"/>
</dbReference>
<dbReference type="RefSeq" id="WP_227116491.1">
    <property type="nucleotide sequence ID" value="NZ_JAJCID010000015.1"/>
</dbReference>
<proteinExistence type="predicted"/>
<accession>A0AAW5BUV3</accession>
<dbReference type="PANTHER" id="PTHR43245">
    <property type="entry name" value="BIFUNCTIONAL POLYMYXIN RESISTANCE PROTEIN ARNA"/>
    <property type="match status" value="1"/>
</dbReference>
<evidence type="ECO:0000259" key="2">
    <source>
        <dbReference type="Pfam" id="PF01370"/>
    </source>
</evidence>